<evidence type="ECO:0000313" key="3">
    <source>
        <dbReference type="Proteomes" id="UP000537729"/>
    </source>
</evidence>
<dbReference type="Gene3D" id="3.40.630.30">
    <property type="match status" value="1"/>
</dbReference>
<dbReference type="InterPro" id="IPR000182">
    <property type="entry name" value="GNAT_dom"/>
</dbReference>
<dbReference type="CDD" id="cd04301">
    <property type="entry name" value="NAT_SF"/>
    <property type="match status" value="1"/>
</dbReference>
<proteinExistence type="predicted"/>
<dbReference type="Proteomes" id="UP000537729">
    <property type="component" value="Unassembled WGS sequence"/>
</dbReference>
<dbReference type="PROSITE" id="PS51186">
    <property type="entry name" value="GNAT"/>
    <property type="match status" value="1"/>
</dbReference>
<keyword evidence="2" id="KW-0808">Transferase</keyword>
<protein>
    <submittedName>
        <fullName evidence="2">GNAT family N-acetyltransferase</fullName>
    </submittedName>
</protein>
<organism evidence="2 3">
    <name type="scientific">Pseudomonas veronii</name>
    <dbReference type="NCBI Taxonomy" id="76761"/>
    <lineage>
        <taxon>Bacteria</taxon>
        <taxon>Pseudomonadati</taxon>
        <taxon>Pseudomonadota</taxon>
        <taxon>Gammaproteobacteria</taxon>
        <taxon>Pseudomonadales</taxon>
        <taxon>Pseudomonadaceae</taxon>
        <taxon>Pseudomonas</taxon>
    </lineage>
</organism>
<comment type="caution">
    <text evidence="2">The sequence shown here is derived from an EMBL/GenBank/DDBJ whole genome shotgun (WGS) entry which is preliminary data.</text>
</comment>
<reference evidence="2 3" key="1">
    <citation type="journal article" date="2020" name="Front. Microbiol.">
        <title>Genetic Organization of the aprX-lipA2 Operon Affects the Proteolytic Potential of Pseudomonas Species in Milk.</title>
        <authorList>
            <person name="Maier C."/>
            <person name="Huptas C."/>
            <person name="von Neubeck M."/>
            <person name="Scherer S."/>
            <person name="Wenning M."/>
            <person name="Lucking G."/>
        </authorList>
    </citation>
    <scope>NUCLEOTIDE SEQUENCE [LARGE SCALE GENOMIC DNA]</scope>
    <source>
        <strain evidence="2 3">DSM 16272</strain>
    </source>
</reference>
<dbReference type="Pfam" id="PF13508">
    <property type="entry name" value="Acetyltransf_7"/>
    <property type="match status" value="1"/>
</dbReference>
<dbReference type="SUPFAM" id="SSF55729">
    <property type="entry name" value="Acyl-CoA N-acyltransferases (Nat)"/>
    <property type="match status" value="1"/>
</dbReference>
<sequence>MEVVAIKSLRTLSHSQKEEILRMAERYSLDLVNRPISADHPMFGVVRAWMLTDIALQLDPAISLQINSEVVIAVNVASKVIGFMTLSRANDSATACGINYICVDSAHRNQGVMTAMIDSLKPRFTDIALSCFPTLVEAYEKIGFVMCESQGAQVAMRIGDSYNMNVIDPNYLNSQRAVSLEAQRLINELGPKRAVAINDEYDAETKRISKEVTAFVEKRKTAASKTGY</sequence>
<accession>A0A7Y1FAP7</accession>
<dbReference type="EMBL" id="JAAQWG010000031">
    <property type="protein sequence ID" value="NMY10869.1"/>
    <property type="molecule type" value="Genomic_DNA"/>
</dbReference>
<feature type="domain" description="N-acetyltransferase" evidence="1">
    <location>
        <begin position="7"/>
        <end position="169"/>
    </location>
</feature>
<evidence type="ECO:0000313" key="2">
    <source>
        <dbReference type="EMBL" id="NMY10869.1"/>
    </source>
</evidence>
<dbReference type="RefSeq" id="WP_102685585.1">
    <property type="nucleotide sequence ID" value="NZ_JAAQWG010000031.1"/>
</dbReference>
<name>A0A7Y1FAP7_PSEVE</name>
<dbReference type="AlphaFoldDB" id="A0A7Y1FAP7"/>
<evidence type="ECO:0000259" key="1">
    <source>
        <dbReference type="PROSITE" id="PS51186"/>
    </source>
</evidence>
<dbReference type="GO" id="GO:0016747">
    <property type="term" value="F:acyltransferase activity, transferring groups other than amino-acyl groups"/>
    <property type="evidence" value="ECO:0007669"/>
    <property type="project" value="InterPro"/>
</dbReference>
<dbReference type="InterPro" id="IPR016181">
    <property type="entry name" value="Acyl_CoA_acyltransferase"/>
</dbReference>
<gene>
    <name evidence="2" type="ORF">HBO38_20785</name>
</gene>